<evidence type="ECO:0000259" key="5">
    <source>
        <dbReference type="PROSITE" id="PS50902"/>
    </source>
</evidence>
<keyword evidence="2" id="KW-0288">FMN</keyword>
<keyword evidence="8" id="KW-1185">Reference proteome</keyword>
<evidence type="ECO:0000256" key="3">
    <source>
        <dbReference type="ARBA" id="ARBA00022982"/>
    </source>
</evidence>
<dbReference type="PROSITE" id="PS51384">
    <property type="entry name" value="FAD_FR"/>
    <property type="match status" value="1"/>
</dbReference>
<dbReference type="InterPro" id="IPR001094">
    <property type="entry name" value="Flavdoxin-like"/>
</dbReference>
<dbReference type="EC" id="1.6.2.4" evidence="4"/>
<dbReference type="GO" id="GO:0050660">
    <property type="term" value="F:flavin adenine dinucleotide binding"/>
    <property type="evidence" value="ECO:0007669"/>
    <property type="project" value="TreeGrafter"/>
</dbReference>
<keyword evidence="1" id="KW-0285">Flavoprotein</keyword>
<evidence type="ECO:0000259" key="6">
    <source>
        <dbReference type="PROSITE" id="PS51384"/>
    </source>
</evidence>
<dbReference type="PROSITE" id="PS50902">
    <property type="entry name" value="FLAVODOXIN_LIKE"/>
    <property type="match status" value="1"/>
</dbReference>
<keyword evidence="3" id="KW-0813">Transport</keyword>
<evidence type="ECO:0000256" key="4">
    <source>
        <dbReference type="ARBA" id="ARBA00023797"/>
    </source>
</evidence>
<dbReference type="RefSeq" id="WP_228344383.1">
    <property type="nucleotide sequence ID" value="NZ_CP046056.1"/>
</dbReference>
<dbReference type="EMBL" id="CP046056">
    <property type="protein sequence ID" value="QQD24340.1"/>
    <property type="molecule type" value="Genomic_DNA"/>
</dbReference>
<dbReference type="PANTHER" id="PTHR19384">
    <property type="entry name" value="NITRIC OXIDE SYNTHASE-RELATED"/>
    <property type="match status" value="1"/>
</dbReference>
<dbReference type="GO" id="GO:0010181">
    <property type="term" value="F:FMN binding"/>
    <property type="evidence" value="ECO:0007669"/>
    <property type="project" value="InterPro"/>
</dbReference>
<dbReference type="InterPro" id="IPR039261">
    <property type="entry name" value="FNR_nucleotide-bd"/>
</dbReference>
<dbReference type="Gene3D" id="2.40.30.10">
    <property type="entry name" value="Translation factors"/>
    <property type="match status" value="1"/>
</dbReference>
<gene>
    <name evidence="7" type="ORF">GJQ55_07555</name>
</gene>
<dbReference type="PRINTS" id="PR00369">
    <property type="entry name" value="FLAVODOXIN"/>
</dbReference>
<dbReference type="SUPFAM" id="SSF52343">
    <property type="entry name" value="Ferredoxin reductase-like, C-terminal NADP-linked domain"/>
    <property type="match status" value="1"/>
</dbReference>
<dbReference type="Pfam" id="PF00258">
    <property type="entry name" value="Flavodoxin_1"/>
    <property type="match status" value="1"/>
</dbReference>
<dbReference type="InterPro" id="IPR008254">
    <property type="entry name" value="Flavodoxin/NO_synth"/>
</dbReference>
<sequence>MLSAVPYLQASIILLAWLAFTFWCYRQPIKRWWQGTAATCTTLVAYASESGTAAALANQLQQQLQQQGKSSACLPLNQLQPQQLQQCRQLFIVASTYGDGEAPDNGRLFLPRLRQTQPLTQLRYAVLALGDRQYSQFCAFGMQLHQQLQQAGAQPLFDAITVHQQDPQALQHWQQQLHKQGIISQPGSSAAATPENEPINCSLLQRHWLNPGSPGAPVYQIDLQPQQPLQWQAGDIARLHINNQTRDYTIASLPAEGCLRLLVREHHHPSGQTGLGSGWLCHGLEAGQASHISLRSNPSFHAPEAERPLILIGNGTGLAGLRAHLQQRQQQGSSHNWLIYGERSPLHDGHWQQELQLWHHSGHLQQLDLAFSRHCADQPWPLLSGQLHHGYVQKVLQTQARELHHWVEQGAAIYLCGSRAGMATDVEQALSDILGPTRLQQLIEQGRFRRDVY</sequence>
<dbReference type="InterPro" id="IPR017927">
    <property type="entry name" value="FAD-bd_FR_type"/>
</dbReference>
<reference evidence="7 8" key="1">
    <citation type="submission" date="2019-11" db="EMBL/GenBank/DDBJ databases">
        <title>Venatorbacter sp. nov. a predator of Campylobacter and other Gram-negative bacteria.</title>
        <authorList>
            <person name="Saeedi A."/>
            <person name="Cummings N.J."/>
            <person name="Connerton I.F."/>
            <person name="Connerton P.L."/>
        </authorList>
    </citation>
    <scope>NUCLEOTIDE SEQUENCE [LARGE SCALE GENOMIC DNA]</scope>
    <source>
        <strain evidence="7">XL5</strain>
    </source>
</reference>
<dbReference type="PANTHER" id="PTHR19384:SF17">
    <property type="entry name" value="NADPH--CYTOCHROME P450 REDUCTASE"/>
    <property type="match status" value="1"/>
</dbReference>
<dbReference type="Gene3D" id="3.40.50.80">
    <property type="entry name" value="Nucleotide-binding domain of ferredoxin-NADP reductase (FNR) module"/>
    <property type="match status" value="1"/>
</dbReference>
<dbReference type="GO" id="GO:0005829">
    <property type="term" value="C:cytosol"/>
    <property type="evidence" value="ECO:0007669"/>
    <property type="project" value="TreeGrafter"/>
</dbReference>
<evidence type="ECO:0000256" key="2">
    <source>
        <dbReference type="ARBA" id="ARBA00022643"/>
    </source>
</evidence>
<dbReference type="InterPro" id="IPR017938">
    <property type="entry name" value="Riboflavin_synthase-like_b-brl"/>
</dbReference>
<dbReference type="InterPro" id="IPR001433">
    <property type="entry name" value="OxRdtase_FAD/NAD-bd"/>
</dbReference>
<dbReference type="Pfam" id="PF00175">
    <property type="entry name" value="NAD_binding_1"/>
    <property type="match status" value="1"/>
</dbReference>
<dbReference type="SUPFAM" id="SSF63380">
    <property type="entry name" value="Riboflavin synthase domain-like"/>
    <property type="match status" value="1"/>
</dbReference>
<feature type="domain" description="Flavodoxin-like" evidence="5">
    <location>
        <begin position="42"/>
        <end position="178"/>
    </location>
</feature>
<dbReference type="InterPro" id="IPR001709">
    <property type="entry name" value="Flavoprot_Pyr_Nucl_cyt_Rdtase"/>
</dbReference>
<evidence type="ECO:0000313" key="8">
    <source>
        <dbReference type="Proteomes" id="UP000596074"/>
    </source>
</evidence>
<proteinExistence type="predicted"/>
<dbReference type="Gene3D" id="3.40.50.360">
    <property type="match status" value="1"/>
</dbReference>
<evidence type="ECO:0000313" key="7">
    <source>
        <dbReference type="EMBL" id="QQD24340.1"/>
    </source>
</evidence>
<organism evidence="7 8">
    <name type="scientific">Venatoribacter cucullus</name>
    <dbReference type="NCBI Taxonomy" id="2661630"/>
    <lineage>
        <taxon>Bacteria</taxon>
        <taxon>Pseudomonadati</taxon>
        <taxon>Pseudomonadota</taxon>
        <taxon>Gammaproteobacteria</taxon>
        <taxon>Oceanospirillales</taxon>
        <taxon>Oceanospirillaceae</taxon>
        <taxon>Venatoribacter</taxon>
    </lineage>
</organism>
<dbReference type="GO" id="GO:0003958">
    <property type="term" value="F:NADPH-hemoprotein reductase activity"/>
    <property type="evidence" value="ECO:0007669"/>
    <property type="project" value="UniProtKB-EC"/>
</dbReference>
<dbReference type="CDD" id="cd06200">
    <property type="entry name" value="SiR_like1"/>
    <property type="match status" value="1"/>
</dbReference>
<dbReference type="KEGG" id="vcw:GJQ55_07555"/>
<accession>A0A9X7UYB1</accession>
<dbReference type="Proteomes" id="UP000596074">
    <property type="component" value="Chromosome"/>
</dbReference>
<dbReference type="SUPFAM" id="SSF52218">
    <property type="entry name" value="Flavoproteins"/>
    <property type="match status" value="1"/>
</dbReference>
<evidence type="ECO:0000256" key="1">
    <source>
        <dbReference type="ARBA" id="ARBA00022630"/>
    </source>
</evidence>
<protein>
    <recommendedName>
        <fullName evidence="4">NADPH--hemoprotein reductase</fullName>
        <ecNumber evidence="4">1.6.2.4</ecNumber>
    </recommendedName>
</protein>
<name>A0A9X7UYB1_9GAMM</name>
<keyword evidence="3" id="KW-0249">Electron transport</keyword>
<dbReference type="InterPro" id="IPR029039">
    <property type="entry name" value="Flavoprotein-like_sf"/>
</dbReference>
<dbReference type="AlphaFoldDB" id="A0A9X7UYB1"/>
<feature type="domain" description="FAD-binding FR-type" evidence="6">
    <location>
        <begin position="196"/>
        <end position="303"/>
    </location>
</feature>
<dbReference type="PRINTS" id="PR00371">
    <property type="entry name" value="FPNCR"/>
</dbReference>